<organism evidence="2">
    <name type="scientific">Drosophila melanogaster</name>
    <name type="common">Fruit fly</name>
    <dbReference type="NCBI Taxonomy" id="7227"/>
    <lineage>
        <taxon>Eukaryota</taxon>
        <taxon>Metazoa</taxon>
        <taxon>Ecdysozoa</taxon>
        <taxon>Arthropoda</taxon>
        <taxon>Hexapoda</taxon>
        <taxon>Insecta</taxon>
        <taxon>Pterygota</taxon>
        <taxon>Neoptera</taxon>
        <taxon>Endopterygota</taxon>
        <taxon>Diptera</taxon>
        <taxon>Brachycera</taxon>
        <taxon>Muscomorpha</taxon>
        <taxon>Ephydroidea</taxon>
        <taxon>Drosophilidae</taxon>
        <taxon>Drosophila</taxon>
        <taxon>Sophophora</taxon>
    </lineage>
</organism>
<proteinExistence type="evidence at transcript level"/>
<accession>Q5BHY6</accession>
<dbReference type="EMBL" id="BT021438">
    <property type="protein sequence ID" value="AAX33586.1"/>
    <property type="molecule type" value="mRNA"/>
</dbReference>
<reference evidence="2" key="1">
    <citation type="submission" date="2005-03" db="EMBL/GenBank/DDBJ databases">
        <authorList>
            <person name="Stapleton M."/>
            <person name="Carlson J."/>
            <person name="Chavez C."/>
            <person name="Frise E."/>
            <person name="George R."/>
            <person name="Pacleb J."/>
            <person name="Park S."/>
            <person name="Wan K."/>
            <person name="Yu C."/>
            <person name="Rubin G.M."/>
            <person name="Celniker S."/>
        </authorList>
    </citation>
    <scope>NUCLEOTIDE SEQUENCE</scope>
    <source>
        <strain evidence="2">Berkeley</strain>
    </source>
</reference>
<evidence type="ECO:0000313" key="2">
    <source>
        <dbReference type="EMBL" id="AAX33586.1"/>
    </source>
</evidence>
<dbReference type="AlphaFoldDB" id="Q5BHY6"/>
<feature type="region of interest" description="Disordered" evidence="1">
    <location>
        <begin position="46"/>
        <end position="65"/>
    </location>
</feature>
<evidence type="ECO:0000256" key="1">
    <source>
        <dbReference type="SAM" id="MobiDB-lite"/>
    </source>
</evidence>
<protein>
    <submittedName>
        <fullName evidence="2">GH07845p</fullName>
    </submittedName>
</protein>
<sequence>MHIKTALQIVFTYLGSPTPEELQEIRRDVQISVGACSFPCQANQLSRPKVERQDDYNSDSRLAPN</sequence>
<name>Q5BHY6_DROME</name>